<evidence type="ECO:0000256" key="4">
    <source>
        <dbReference type="ARBA" id="ARBA00023125"/>
    </source>
</evidence>
<dbReference type="GO" id="GO:0003700">
    <property type="term" value="F:DNA-binding transcription factor activity"/>
    <property type="evidence" value="ECO:0007669"/>
    <property type="project" value="UniProtKB-UniRule"/>
</dbReference>
<evidence type="ECO:0000256" key="1">
    <source>
        <dbReference type="ARBA" id="ARBA00022490"/>
    </source>
</evidence>
<name>L1NBY2_9PORP</name>
<evidence type="ECO:0000256" key="6">
    <source>
        <dbReference type="HAMAP-Rule" id="MF_01131"/>
    </source>
</evidence>
<feature type="domain" description="CoA-binding" evidence="7">
    <location>
        <begin position="87"/>
        <end position="188"/>
    </location>
</feature>
<evidence type="ECO:0000313" key="8">
    <source>
        <dbReference type="EMBL" id="EKY00863.1"/>
    </source>
</evidence>
<comment type="function">
    <text evidence="6">Modulates transcription in response to changes in cellular NADH/NAD(+) redox state.</text>
</comment>
<keyword evidence="4 6" id="KW-0238">DNA-binding</keyword>
<dbReference type="GO" id="GO:0051775">
    <property type="term" value="P:response to redox state"/>
    <property type="evidence" value="ECO:0007669"/>
    <property type="project" value="InterPro"/>
</dbReference>
<dbReference type="InterPro" id="IPR022876">
    <property type="entry name" value="Tscrpt_rep_Rex"/>
</dbReference>
<dbReference type="Gene3D" id="1.10.10.10">
    <property type="entry name" value="Winged helix-like DNA-binding domain superfamily/Winged helix DNA-binding domain"/>
    <property type="match status" value="1"/>
</dbReference>
<dbReference type="RefSeq" id="WP_005467264.1">
    <property type="nucleotide sequence ID" value="NZ_KB291031.1"/>
</dbReference>
<reference evidence="8 9" key="1">
    <citation type="submission" date="2012-05" db="EMBL/GenBank/DDBJ databases">
        <authorList>
            <person name="Weinstock G."/>
            <person name="Sodergren E."/>
            <person name="Lobos E.A."/>
            <person name="Fulton L."/>
            <person name="Fulton R."/>
            <person name="Courtney L."/>
            <person name="Fronick C."/>
            <person name="O'Laughlin M."/>
            <person name="Godfrey J."/>
            <person name="Wilson R.M."/>
            <person name="Miner T."/>
            <person name="Farmer C."/>
            <person name="Delehaunty K."/>
            <person name="Cordes M."/>
            <person name="Minx P."/>
            <person name="Tomlinson C."/>
            <person name="Chen J."/>
            <person name="Wollam A."/>
            <person name="Pepin K.H."/>
            <person name="Bhonagiri V."/>
            <person name="Zhang X."/>
            <person name="Suruliraj S."/>
            <person name="Warren W."/>
            <person name="Mitreva M."/>
            <person name="Mardis E.R."/>
            <person name="Wilson R.K."/>
        </authorList>
    </citation>
    <scope>NUCLEOTIDE SEQUENCE [LARGE SCALE GENOMIC DNA]</scope>
    <source>
        <strain evidence="8 9">F0037</strain>
    </source>
</reference>
<organism evidence="8 9">
    <name type="scientific">Porphyromonas catoniae F0037</name>
    <dbReference type="NCBI Taxonomy" id="1127696"/>
    <lineage>
        <taxon>Bacteria</taxon>
        <taxon>Pseudomonadati</taxon>
        <taxon>Bacteroidota</taxon>
        <taxon>Bacteroidia</taxon>
        <taxon>Bacteroidales</taxon>
        <taxon>Porphyromonadaceae</taxon>
        <taxon>Porphyromonas</taxon>
    </lineage>
</organism>
<dbReference type="PANTHER" id="PTHR35786:SF1">
    <property type="entry name" value="REDOX-SENSING TRANSCRIPTIONAL REPRESSOR REX 1"/>
    <property type="match status" value="1"/>
</dbReference>
<evidence type="ECO:0000256" key="3">
    <source>
        <dbReference type="ARBA" id="ARBA00023015"/>
    </source>
</evidence>
<dbReference type="InterPro" id="IPR036388">
    <property type="entry name" value="WH-like_DNA-bd_sf"/>
</dbReference>
<dbReference type="InterPro" id="IPR036390">
    <property type="entry name" value="WH_DNA-bd_sf"/>
</dbReference>
<dbReference type="GO" id="GO:0003677">
    <property type="term" value="F:DNA binding"/>
    <property type="evidence" value="ECO:0007669"/>
    <property type="project" value="UniProtKB-UniRule"/>
</dbReference>
<dbReference type="SUPFAM" id="SSF51735">
    <property type="entry name" value="NAD(P)-binding Rossmann-fold domains"/>
    <property type="match status" value="1"/>
</dbReference>
<keyword evidence="1 6" id="KW-0963">Cytoplasm</keyword>
<dbReference type="PANTHER" id="PTHR35786">
    <property type="entry name" value="REDOX-SENSING TRANSCRIPTIONAL REPRESSOR REX"/>
    <property type="match status" value="1"/>
</dbReference>
<proteinExistence type="inferred from homology"/>
<accession>L1NBY2</accession>
<dbReference type="InterPro" id="IPR036291">
    <property type="entry name" value="NAD(P)-bd_dom_sf"/>
</dbReference>
<comment type="subunit">
    <text evidence="6">Homodimer.</text>
</comment>
<dbReference type="PATRIC" id="fig|1127696.3.peg.1086"/>
<gene>
    <name evidence="6" type="primary">rex</name>
    <name evidence="8" type="ORF">HMPREF9134_01210</name>
</gene>
<dbReference type="SMART" id="SM00881">
    <property type="entry name" value="CoA_binding"/>
    <property type="match status" value="1"/>
</dbReference>
<dbReference type="SUPFAM" id="SSF46785">
    <property type="entry name" value="Winged helix' DNA-binding domain"/>
    <property type="match status" value="1"/>
</dbReference>
<dbReference type="GO" id="GO:0045892">
    <property type="term" value="P:negative regulation of DNA-templated transcription"/>
    <property type="evidence" value="ECO:0007669"/>
    <property type="project" value="InterPro"/>
</dbReference>
<protein>
    <recommendedName>
        <fullName evidence="6">Redox-sensing transcriptional repressor Rex</fullName>
    </recommendedName>
</protein>
<dbReference type="HOGENOM" id="CLU_061534_1_1_10"/>
<keyword evidence="3 6" id="KW-0805">Transcription regulation</keyword>
<evidence type="ECO:0000259" key="7">
    <source>
        <dbReference type="SMART" id="SM00881"/>
    </source>
</evidence>
<dbReference type="GO" id="GO:0005737">
    <property type="term" value="C:cytoplasm"/>
    <property type="evidence" value="ECO:0007669"/>
    <property type="project" value="UniProtKB-SubCell"/>
</dbReference>
<dbReference type="NCBIfam" id="NF003994">
    <property type="entry name" value="PRK05472.2-3"/>
    <property type="match status" value="1"/>
</dbReference>
<dbReference type="Pfam" id="PF06971">
    <property type="entry name" value="Put_DNA-bind_N"/>
    <property type="match status" value="1"/>
</dbReference>
<dbReference type="Pfam" id="PF02629">
    <property type="entry name" value="CoA_binding"/>
    <property type="match status" value="1"/>
</dbReference>
<comment type="similarity">
    <text evidence="6">Belongs to the transcriptional regulatory Rex family.</text>
</comment>
<comment type="subcellular location">
    <subcellularLocation>
        <location evidence="6">Cytoplasm</location>
    </subcellularLocation>
</comment>
<dbReference type="AlphaFoldDB" id="L1NBY2"/>
<dbReference type="InterPro" id="IPR003781">
    <property type="entry name" value="CoA-bd"/>
</dbReference>
<feature type="DNA-binding region" description="H-T-H motif" evidence="6">
    <location>
        <begin position="24"/>
        <end position="63"/>
    </location>
</feature>
<evidence type="ECO:0000256" key="2">
    <source>
        <dbReference type="ARBA" id="ARBA00022491"/>
    </source>
</evidence>
<comment type="caution">
    <text evidence="8">The sequence shown here is derived from an EMBL/GenBank/DDBJ whole genome shotgun (WGS) entry which is preliminary data.</text>
</comment>
<dbReference type="Proteomes" id="UP000010408">
    <property type="component" value="Unassembled WGS sequence"/>
</dbReference>
<evidence type="ECO:0000256" key="5">
    <source>
        <dbReference type="ARBA" id="ARBA00023163"/>
    </source>
</evidence>
<dbReference type="EMBL" id="AMEQ01000035">
    <property type="protein sequence ID" value="EKY00863.1"/>
    <property type="molecule type" value="Genomic_DNA"/>
</dbReference>
<keyword evidence="6" id="KW-0520">NAD</keyword>
<evidence type="ECO:0000313" key="9">
    <source>
        <dbReference type="Proteomes" id="UP000010408"/>
    </source>
</evidence>
<dbReference type="STRING" id="1127696.HMPREF9134_01210"/>
<dbReference type="Gene3D" id="3.40.50.720">
    <property type="entry name" value="NAD(P)-binding Rossmann-like Domain"/>
    <property type="match status" value="1"/>
</dbReference>
<feature type="binding site" evidence="6">
    <location>
        <begin position="98"/>
        <end position="103"/>
    </location>
    <ligand>
        <name>NAD(+)</name>
        <dbReference type="ChEBI" id="CHEBI:57540"/>
    </ligand>
</feature>
<keyword evidence="2 6" id="KW-0678">Repressor</keyword>
<dbReference type="NCBIfam" id="NF003996">
    <property type="entry name" value="PRK05472.2-5"/>
    <property type="match status" value="1"/>
</dbReference>
<dbReference type="HAMAP" id="MF_01131">
    <property type="entry name" value="Rex"/>
    <property type="match status" value="1"/>
</dbReference>
<keyword evidence="5 6" id="KW-0804">Transcription</keyword>
<sequence length="227" mass="25351">MSKKKETRARTFTIPEPTLRRLPWYLSFVQLLRNEGHEYVSSTRIAQGVGVDSALVAKDLSYVQLQGRTRVGYETEALIDYLEEFLGFRTQHRAFLIGVGSLGSGLLADKGLRQFGLEVLAGFDVAEEVIGTEVAGIPVYHIDELASRIRSEQVQIAVLTVPVLQAQLMTDRLVRAGIRALWNFTPFRIQTPANVVVQNTSMYAHLALMFTRMKAAQEGAGLYHDEP</sequence>
<dbReference type="NCBIfam" id="NF003995">
    <property type="entry name" value="PRK05472.2-4"/>
    <property type="match status" value="1"/>
</dbReference>
<dbReference type="eggNOG" id="COG2344">
    <property type="taxonomic scope" value="Bacteria"/>
</dbReference>
<dbReference type="InterPro" id="IPR009718">
    <property type="entry name" value="Rex_DNA-bd_C_dom"/>
</dbReference>